<dbReference type="PROSITE" id="PS00570">
    <property type="entry name" value="RING_HYDROXYL_ALPHA"/>
    <property type="match status" value="1"/>
</dbReference>
<keyword evidence="4" id="KW-0408">Iron</keyword>
<evidence type="ECO:0000256" key="5">
    <source>
        <dbReference type="ARBA" id="ARBA00023014"/>
    </source>
</evidence>
<dbReference type="InterPro" id="IPR017941">
    <property type="entry name" value="Rieske_2Fe-2S"/>
</dbReference>
<dbReference type="Gene3D" id="3.90.380.10">
    <property type="entry name" value="Naphthalene 1,2-dioxygenase Alpha Subunit, Chain A, domain 1"/>
    <property type="match status" value="1"/>
</dbReference>
<dbReference type="CDD" id="cd03479">
    <property type="entry name" value="Rieske_RO_Alpha_PhDO_like"/>
    <property type="match status" value="1"/>
</dbReference>
<comment type="caution">
    <text evidence="7">The sequence shown here is derived from an EMBL/GenBank/DDBJ whole genome shotgun (WGS) entry which is preliminary data.</text>
</comment>
<dbReference type="PANTHER" id="PTHR21266">
    <property type="entry name" value="IRON-SULFUR DOMAIN CONTAINING PROTEIN"/>
    <property type="match status" value="1"/>
</dbReference>
<evidence type="ECO:0000313" key="8">
    <source>
        <dbReference type="Proteomes" id="UP001597114"/>
    </source>
</evidence>
<evidence type="ECO:0000256" key="1">
    <source>
        <dbReference type="ARBA" id="ARBA00022714"/>
    </source>
</evidence>
<dbReference type="InterPro" id="IPR036922">
    <property type="entry name" value="Rieske_2Fe-2S_sf"/>
</dbReference>
<dbReference type="RefSeq" id="WP_344730448.1">
    <property type="nucleotide sequence ID" value="NZ_BAAAUS010000067.1"/>
</dbReference>
<dbReference type="Pfam" id="PF00355">
    <property type="entry name" value="Rieske"/>
    <property type="match status" value="1"/>
</dbReference>
<dbReference type="SUPFAM" id="SSF50022">
    <property type="entry name" value="ISP domain"/>
    <property type="match status" value="1"/>
</dbReference>
<dbReference type="InterPro" id="IPR015881">
    <property type="entry name" value="ARHD_Rieske_2Fe_2S"/>
</dbReference>
<organism evidence="7 8">
    <name type="scientific">Pseudonocardia yunnanensis</name>
    <dbReference type="NCBI Taxonomy" id="58107"/>
    <lineage>
        <taxon>Bacteria</taxon>
        <taxon>Bacillati</taxon>
        <taxon>Actinomycetota</taxon>
        <taxon>Actinomycetes</taxon>
        <taxon>Pseudonocardiales</taxon>
        <taxon>Pseudonocardiaceae</taxon>
        <taxon>Pseudonocardia</taxon>
    </lineage>
</organism>
<dbReference type="Proteomes" id="UP001597114">
    <property type="component" value="Unassembled WGS sequence"/>
</dbReference>
<keyword evidence="3" id="KW-0560">Oxidoreductase</keyword>
<evidence type="ECO:0000256" key="4">
    <source>
        <dbReference type="ARBA" id="ARBA00023004"/>
    </source>
</evidence>
<evidence type="ECO:0000259" key="6">
    <source>
        <dbReference type="PROSITE" id="PS51296"/>
    </source>
</evidence>
<reference evidence="8" key="1">
    <citation type="journal article" date="2019" name="Int. J. Syst. Evol. Microbiol.">
        <title>The Global Catalogue of Microorganisms (GCM) 10K type strain sequencing project: providing services to taxonomists for standard genome sequencing and annotation.</title>
        <authorList>
            <consortium name="The Broad Institute Genomics Platform"/>
            <consortium name="The Broad Institute Genome Sequencing Center for Infectious Disease"/>
            <person name="Wu L."/>
            <person name="Ma J."/>
        </authorList>
    </citation>
    <scope>NUCLEOTIDE SEQUENCE [LARGE SCALE GENOMIC DNA]</scope>
    <source>
        <strain evidence="8">CCM 7043</strain>
    </source>
</reference>
<evidence type="ECO:0000256" key="3">
    <source>
        <dbReference type="ARBA" id="ARBA00023002"/>
    </source>
</evidence>
<dbReference type="SUPFAM" id="SSF55961">
    <property type="entry name" value="Bet v1-like"/>
    <property type="match status" value="1"/>
</dbReference>
<dbReference type="PROSITE" id="PS51296">
    <property type="entry name" value="RIESKE"/>
    <property type="match status" value="1"/>
</dbReference>
<dbReference type="EMBL" id="JBHUCO010000066">
    <property type="protein sequence ID" value="MFD1523507.1"/>
    <property type="molecule type" value="Genomic_DNA"/>
</dbReference>
<keyword evidence="5" id="KW-0411">Iron-sulfur</keyword>
<protein>
    <submittedName>
        <fullName evidence="7">Rieske 2Fe-2S domain-containing protein</fullName>
    </submittedName>
</protein>
<name>A0ABW4F7S8_9PSEU</name>
<feature type="domain" description="Rieske" evidence="6">
    <location>
        <begin position="27"/>
        <end position="134"/>
    </location>
</feature>
<evidence type="ECO:0000256" key="2">
    <source>
        <dbReference type="ARBA" id="ARBA00022723"/>
    </source>
</evidence>
<dbReference type="Pfam" id="PF19301">
    <property type="entry name" value="LigXa_C"/>
    <property type="match status" value="1"/>
</dbReference>
<keyword evidence="1" id="KW-0001">2Fe-2S</keyword>
<dbReference type="PANTHER" id="PTHR21266:SF59">
    <property type="entry name" value="BLR4922 PROTEIN"/>
    <property type="match status" value="1"/>
</dbReference>
<dbReference type="InterPro" id="IPR050584">
    <property type="entry name" value="Cholesterol_7-desaturase"/>
</dbReference>
<dbReference type="Gene3D" id="2.102.10.10">
    <property type="entry name" value="Rieske [2Fe-2S] iron-sulphur domain"/>
    <property type="match status" value="1"/>
</dbReference>
<accession>A0ABW4F7S8</accession>
<proteinExistence type="predicted"/>
<gene>
    <name evidence="7" type="ORF">ACFSJD_38905</name>
</gene>
<dbReference type="InterPro" id="IPR045623">
    <property type="entry name" value="LigXa_C"/>
</dbReference>
<keyword evidence="2" id="KW-0479">Metal-binding</keyword>
<evidence type="ECO:0000313" key="7">
    <source>
        <dbReference type="EMBL" id="MFD1523507.1"/>
    </source>
</evidence>
<sequence length="442" mass="49769">MLSAEDNEVLTRVGPGTLMGDLLRRYWTPALLSLELPEPDGPPVRVRLLGENLVAFRDTAGRVGLIQENCPHRGASLYFGRVEDCGLRCPYHGWQFDVDGRCIDMPSEPPASTFKDRVTAKAYPVHESGGIVWTYMGPPDTMTPFRDFGTETLPPDKAQARKQLAECNWVQSMEGNLDTTHISWLHQFDAVADIPDDGSDKPGYPSNAMSWAFWRHDRAPRLEVEDTWYGYRYAGLRATPAGNVHVRITDFIAPYTSIVAAIPFTSRQALCVPIDDHRTWRYGLVTQEPRNPRDHGGAPLFANTPYITRLNQTDSGITRRDYTPENEYRIDREVQRTATFTGIPDFNAQDLMVTETMGPIYDRSQEHLGTSDRAVIRMRRLLITAARELREHSTSPPGLGGPGRDFRAIRAAEKILEPGEDWRLLGTDADPTVREAMGWTAR</sequence>
<keyword evidence="8" id="KW-1185">Reference proteome</keyword>